<dbReference type="InterPro" id="IPR018188">
    <property type="entry name" value="RNase_T2_His_AS_1"/>
</dbReference>
<reference evidence="4" key="1">
    <citation type="submission" date="2021-02" db="EMBL/GenBank/DDBJ databases">
        <authorList>
            <person name="Dougan E. K."/>
            <person name="Rhodes N."/>
            <person name="Thang M."/>
            <person name="Chan C."/>
        </authorList>
    </citation>
    <scope>NUCLEOTIDE SEQUENCE</scope>
</reference>
<dbReference type="Gene3D" id="3.90.730.10">
    <property type="entry name" value="Ribonuclease T2-like"/>
    <property type="match status" value="1"/>
</dbReference>
<protein>
    <submittedName>
        <fullName evidence="4">Rna protein</fullName>
    </submittedName>
</protein>
<evidence type="ECO:0000313" key="4">
    <source>
        <dbReference type="EMBL" id="CAE7589249.1"/>
    </source>
</evidence>
<keyword evidence="5" id="KW-1185">Reference proteome</keyword>
<feature type="chain" id="PRO_5032631086" evidence="3">
    <location>
        <begin position="20"/>
        <end position="286"/>
    </location>
</feature>
<dbReference type="GO" id="GO:0003723">
    <property type="term" value="F:RNA binding"/>
    <property type="evidence" value="ECO:0007669"/>
    <property type="project" value="InterPro"/>
</dbReference>
<comment type="caution">
    <text evidence="4">The sequence shown here is derived from an EMBL/GenBank/DDBJ whole genome shotgun (WGS) entry which is preliminary data.</text>
</comment>
<dbReference type="PANTHER" id="PTHR11240">
    <property type="entry name" value="RIBONUCLEASE T2"/>
    <property type="match status" value="1"/>
</dbReference>
<dbReference type="Proteomes" id="UP000604046">
    <property type="component" value="Unassembled WGS sequence"/>
</dbReference>
<dbReference type="OrthoDB" id="435754at2759"/>
<dbReference type="GO" id="GO:0033897">
    <property type="term" value="F:ribonuclease T2 activity"/>
    <property type="evidence" value="ECO:0007669"/>
    <property type="project" value="InterPro"/>
</dbReference>
<dbReference type="GO" id="GO:0006401">
    <property type="term" value="P:RNA catabolic process"/>
    <property type="evidence" value="ECO:0007669"/>
    <property type="project" value="UniProtKB-ARBA"/>
</dbReference>
<dbReference type="PROSITE" id="PS51257">
    <property type="entry name" value="PROKAR_LIPOPROTEIN"/>
    <property type="match status" value="1"/>
</dbReference>
<organism evidence="4 5">
    <name type="scientific">Symbiodinium natans</name>
    <dbReference type="NCBI Taxonomy" id="878477"/>
    <lineage>
        <taxon>Eukaryota</taxon>
        <taxon>Sar</taxon>
        <taxon>Alveolata</taxon>
        <taxon>Dinophyceae</taxon>
        <taxon>Suessiales</taxon>
        <taxon>Symbiodiniaceae</taxon>
        <taxon>Symbiodinium</taxon>
    </lineage>
</organism>
<dbReference type="InterPro" id="IPR036430">
    <property type="entry name" value="RNase_T2-like_sf"/>
</dbReference>
<evidence type="ECO:0000313" key="5">
    <source>
        <dbReference type="Proteomes" id="UP000604046"/>
    </source>
</evidence>
<evidence type="ECO:0000256" key="3">
    <source>
        <dbReference type="SAM" id="SignalP"/>
    </source>
</evidence>
<dbReference type="AlphaFoldDB" id="A0A812UX91"/>
<evidence type="ECO:0000256" key="1">
    <source>
        <dbReference type="ARBA" id="ARBA00007469"/>
    </source>
</evidence>
<dbReference type="Pfam" id="PF00445">
    <property type="entry name" value="Ribonuclease_T2"/>
    <property type="match status" value="1"/>
</dbReference>
<dbReference type="PROSITE" id="PS00531">
    <property type="entry name" value="RNASE_T2_2"/>
    <property type="match status" value="1"/>
</dbReference>
<dbReference type="PANTHER" id="PTHR11240:SF22">
    <property type="entry name" value="RIBONUCLEASE T2"/>
    <property type="match status" value="1"/>
</dbReference>
<keyword evidence="3" id="KW-0732">Signal</keyword>
<dbReference type="SMR" id="A0A812UX91"/>
<gene>
    <name evidence="4" type="primary">rna</name>
    <name evidence="4" type="ORF">SNAT2548_LOCUS33570</name>
</gene>
<dbReference type="PROSITE" id="PS00530">
    <property type="entry name" value="RNASE_T2_1"/>
    <property type="match status" value="1"/>
</dbReference>
<dbReference type="InterPro" id="IPR001568">
    <property type="entry name" value="RNase_T2-like"/>
</dbReference>
<sequence length="286" mass="30494">MRALAQAACAAFLGAVACALQGCGEPGPAPSPSPAPSGDGGETGAPAGRFENWILGLMWQPACSLPDCGSDKRVLKHLSSSSYAAEHLSLHGLWPEYDPSLHHNLSWPQFCKGPVGSFEKCEASERDPLCRPPRDALAKYNTTADWQTFALGYAWGGLSTHEWSKHGSCTGWNASYYFEVEISTYKRALKLPGPLFIESKVGKKVSQKQLLAAFGGTATFGCHRCMLTDIFLAFAADNATLLPLGVANSTDPDLLGSCAVCSHIEVLAWKGCPTPPPQTEPRGLVV</sequence>
<accession>A0A812UX91</accession>
<proteinExistence type="inferred from homology"/>
<dbReference type="SUPFAM" id="SSF55895">
    <property type="entry name" value="Ribonuclease Rh-like"/>
    <property type="match status" value="1"/>
</dbReference>
<feature type="signal peptide" evidence="3">
    <location>
        <begin position="1"/>
        <end position="19"/>
    </location>
</feature>
<evidence type="ECO:0000256" key="2">
    <source>
        <dbReference type="RuleBase" id="RU004328"/>
    </source>
</evidence>
<name>A0A812UX91_9DINO</name>
<dbReference type="EMBL" id="CAJNDS010002764">
    <property type="protein sequence ID" value="CAE7589249.1"/>
    <property type="molecule type" value="Genomic_DNA"/>
</dbReference>
<dbReference type="InterPro" id="IPR033130">
    <property type="entry name" value="RNase_T2_His_AS_2"/>
</dbReference>
<comment type="similarity">
    <text evidence="1 2">Belongs to the RNase T2 family.</text>
</comment>